<keyword evidence="3 5" id="KW-0807">Transducer</keyword>
<dbReference type="GO" id="GO:0004309">
    <property type="term" value="F:exopolyphosphatase activity"/>
    <property type="evidence" value="ECO:0007669"/>
    <property type="project" value="UniProtKB-EC"/>
</dbReference>
<proteinExistence type="inferred from homology"/>
<feature type="transmembrane region" description="Helical" evidence="8">
    <location>
        <begin position="12"/>
        <end position="33"/>
    </location>
</feature>
<evidence type="ECO:0000256" key="4">
    <source>
        <dbReference type="ARBA" id="ARBA00029447"/>
    </source>
</evidence>
<dbReference type="EC" id="3.6.1.11" evidence="12"/>
<reference evidence="12 13" key="1">
    <citation type="submission" date="2010-04" db="EMBL/GenBank/DDBJ databases">
        <authorList>
            <person name="Qin X."/>
            <person name="Bachman B."/>
            <person name="Battles P."/>
            <person name="Bell A."/>
            <person name="Bess C."/>
            <person name="Bickham C."/>
            <person name="Chaboub L."/>
            <person name="Chen D."/>
            <person name="Coyle M."/>
            <person name="Deiros D.R."/>
            <person name="Dinh H."/>
            <person name="Forbes L."/>
            <person name="Fowler G."/>
            <person name="Francisco L."/>
            <person name="Fu Q."/>
            <person name="Gubbala S."/>
            <person name="Hale W."/>
            <person name="Han Y."/>
            <person name="Hemphill L."/>
            <person name="Highlander S.K."/>
            <person name="Hirani K."/>
            <person name="Hogues M."/>
            <person name="Jackson L."/>
            <person name="Jakkamsetti A."/>
            <person name="Javaid M."/>
            <person name="Jiang H."/>
            <person name="Korchina V."/>
            <person name="Kovar C."/>
            <person name="Lara F."/>
            <person name="Lee S."/>
            <person name="Mata R."/>
            <person name="Mathew T."/>
            <person name="Moen C."/>
            <person name="Morales K."/>
            <person name="Munidasa M."/>
            <person name="Nazareth L."/>
            <person name="Ngo R."/>
            <person name="Nguyen L."/>
            <person name="Okwuonu G."/>
            <person name="Ongeri F."/>
            <person name="Patil S."/>
            <person name="Petrosino J."/>
            <person name="Pham C."/>
            <person name="Pham P."/>
            <person name="Pu L.-L."/>
            <person name="Puazo M."/>
            <person name="Raj R."/>
            <person name="Reid J."/>
            <person name="Rouhana J."/>
            <person name="Saada N."/>
            <person name="Shang Y."/>
            <person name="Simmons D."/>
            <person name="Thornton R."/>
            <person name="Warren J."/>
            <person name="Weissenberger G."/>
            <person name="Zhang J."/>
            <person name="Zhang L."/>
            <person name="Zhou C."/>
            <person name="Zhu D."/>
            <person name="Muzny D."/>
            <person name="Worley K."/>
            <person name="Gibbs R."/>
        </authorList>
    </citation>
    <scope>NUCLEOTIDE SEQUENCE [LARGE SCALE GENOMIC DNA]</scope>
    <source>
        <strain evidence="12 13">ATCC 49957</strain>
    </source>
</reference>
<evidence type="ECO:0000256" key="2">
    <source>
        <dbReference type="ARBA" id="ARBA00022519"/>
    </source>
</evidence>
<dbReference type="PROSITE" id="PS50192">
    <property type="entry name" value="T_SNARE"/>
    <property type="match status" value="1"/>
</dbReference>
<evidence type="ECO:0000259" key="10">
    <source>
        <dbReference type="PROSITE" id="PS50192"/>
    </source>
</evidence>
<dbReference type="EMBL" id="ADVL01000111">
    <property type="protein sequence ID" value="EFH13167.1"/>
    <property type="molecule type" value="Genomic_DNA"/>
</dbReference>
<feature type="compositionally biased region" description="Polar residues" evidence="7">
    <location>
        <begin position="472"/>
        <end position="486"/>
    </location>
</feature>
<evidence type="ECO:0000256" key="7">
    <source>
        <dbReference type="SAM" id="MobiDB-lite"/>
    </source>
</evidence>
<evidence type="ECO:0000313" key="12">
    <source>
        <dbReference type="EMBL" id="EFH13167.1"/>
    </source>
</evidence>
<dbReference type="Proteomes" id="UP000005324">
    <property type="component" value="Unassembled WGS sequence"/>
</dbReference>
<dbReference type="InterPro" id="IPR000727">
    <property type="entry name" value="T_SNARE_dom"/>
</dbReference>
<dbReference type="GO" id="GO:0005886">
    <property type="term" value="C:plasma membrane"/>
    <property type="evidence" value="ECO:0007669"/>
    <property type="project" value="UniProtKB-SubCell"/>
</dbReference>
<comment type="caution">
    <text evidence="12">The sequence shown here is derived from an EMBL/GenBank/DDBJ whole genome shotgun (WGS) entry which is preliminary data.</text>
</comment>
<dbReference type="Pfam" id="PF00672">
    <property type="entry name" value="HAMP"/>
    <property type="match status" value="1"/>
</dbReference>
<comment type="subcellular location">
    <subcellularLocation>
        <location evidence="1">Cell inner membrane</location>
        <topology evidence="1">Multi-pass membrane protein</topology>
    </subcellularLocation>
</comment>
<evidence type="ECO:0000259" key="11">
    <source>
        <dbReference type="PROSITE" id="PS50885"/>
    </source>
</evidence>
<dbReference type="PROSITE" id="PS50111">
    <property type="entry name" value="CHEMOTAXIS_TRANSDUC_2"/>
    <property type="match status" value="1"/>
</dbReference>
<feature type="domain" description="Methyl-accepting transducer" evidence="9">
    <location>
        <begin position="475"/>
        <end position="704"/>
    </location>
</feature>
<feature type="region of interest" description="Disordered" evidence="7">
    <location>
        <begin position="472"/>
        <end position="494"/>
    </location>
</feature>
<feature type="domain" description="HAMP" evidence="11">
    <location>
        <begin position="378"/>
        <end position="430"/>
    </location>
</feature>
<keyword evidence="12" id="KW-0378">Hydrolase</keyword>
<organism evidence="12 13">
    <name type="scientific">Pseudoroseomonas cervicalis ATCC 49957</name>
    <dbReference type="NCBI Taxonomy" id="525371"/>
    <lineage>
        <taxon>Bacteria</taxon>
        <taxon>Pseudomonadati</taxon>
        <taxon>Pseudomonadota</taxon>
        <taxon>Alphaproteobacteria</taxon>
        <taxon>Acetobacterales</taxon>
        <taxon>Roseomonadaceae</taxon>
        <taxon>Roseomonas</taxon>
    </lineage>
</organism>
<dbReference type="CDD" id="cd06225">
    <property type="entry name" value="HAMP"/>
    <property type="match status" value="1"/>
</dbReference>
<dbReference type="RefSeq" id="WP_007003693.1">
    <property type="nucleotide sequence ID" value="NZ_GG770778.1"/>
</dbReference>
<dbReference type="SMART" id="SM00304">
    <property type="entry name" value="HAMP"/>
    <property type="match status" value="1"/>
</dbReference>
<dbReference type="Gene3D" id="3.30.450.20">
    <property type="entry name" value="PAS domain"/>
    <property type="match status" value="1"/>
</dbReference>
<evidence type="ECO:0000259" key="9">
    <source>
        <dbReference type="PROSITE" id="PS50111"/>
    </source>
</evidence>
<sequence length="724" mass="75153">MLQLKSVQTKIILLAGLCLLGTAGLLGGFGIVATTRTNAMVDEKVGGLLEENGRRFLASLAAQKAGELGMEFHGALNAARNMATSFAVLASGPEAAPPEARRGQINAILRNVLEREPRFNGTYTAWEPEALDGRDTAYRGRAEAGSDATGRFLPYWTRGQGGRIALQPLVEYDSEALHPNGVAKGGWYLGPKSTGRESVLDPLPYVVQGRSVFLATLSVPIRAGGRFLGVAGADFDLAFVQRLAEEASRDLYAGRGQVVILSHMGLVAGHSARPDLVGRSFSGESPDWARDLATLREGRASVALAPATDMLRAFAPVRMGESGAWSVLVQVPRAVAMAEATTLAGELAGNASRSTLWQAAAGVAVTLLGVLMMWLVARGIARPVRACVGFAQGIAAGRLDQRLEVTQQDEVGTLAVALRRMQDDLAAAREKEAAEQARAEHERIATMRRMADEIESRIKAIARQIDGAARQMTGTARQMSASAGTTSERAGAVATASAEASGNVQTVAAATEELSASVRDIATQMQNASGIATRAVAAAEAANGKVVGLIASAERIGDVVRLISDIAARTNLLALNATIEAARAGDAGKGFAVVASEVKSLAVQTARATDEIASQVSEMQGVTQSTAETIRGVGQVIGQVHEIATIVAAAVEQQGAATQEIARNVQEAAAGTAAVNSNIAQVSGAAEASGQTAGEVLQVSTGLTQEAARLSEAIDGFLAQLRAA</sequence>
<accession>D5RHS4</accession>
<dbReference type="PANTHER" id="PTHR32089:SF112">
    <property type="entry name" value="LYSOZYME-LIKE PROTEIN-RELATED"/>
    <property type="match status" value="1"/>
</dbReference>
<dbReference type="InterPro" id="IPR003660">
    <property type="entry name" value="HAMP_dom"/>
</dbReference>
<dbReference type="Gene3D" id="6.10.340.10">
    <property type="match status" value="1"/>
</dbReference>
<dbReference type="CDD" id="cd12913">
    <property type="entry name" value="PDC1_MCP_like"/>
    <property type="match status" value="1"/>
</dbReference>
<keyword evidence="8" id="KW-0472">Membrane</keyword>
<dbReference type="Pfam" id="PF00015">
    <property type="entry name" value="MCPsignal"/>
    <property type="match status" value="1"/>
</dbReference>
<dbReference type="GO" id="GO:0007165">
    <property type="term" value="P:signal transduction"/>
    <property type="evidence" value="ECO:0007669"/>
    <property type="project" value="UniProtKB-KW"/>
</dbReference>
<dbReference type="HOGENOM" id="CLU_000445_107_12_5"/>
<dbReference type="Gene3D" id="1.10.287.950">
    <property type="entry name" value="Methyl-accepting chemotaxis protein"/>
    <property type="match status" value="1"/>
</dbReference>
<evidence type="ECO:0000256" key="1">
    <source>
        <dbReference type="ARBA" id="ARBA00004429"/>
    </source>
</evidence>
<feature type="coiled-coil region" evidence="6">
    <location>
        <begin position="418"/>
        <end position="471"/>
    </location>
</feature>
<feature type="domain" description="T-SNARE coiled-coil homology" evidence="10">
    <location>
        <begin position="620"/>
        <end position="682"/>
    </location>
</feature>
<name>D5RHS4_9PROT</name>
<keyword evidence="6" id="KW-0175">Coiled coil</keyword>
<dbReference type="SUPFAM" id="SSF58104">
    <property type="entry name" value="Methyl-accepting chemotaxis protein (MCP) signaling domain"/>
    <property type="match status" value="1"/>
</dbReference>
<evidence type="ECO:0000256" key="3">
    <source>
        <dbReference type="ARBA" id="ARBA00023224"/>
    </source>
</evidence>
<evidence type="ECO:0000256" key="6">
    <source>
        <dbReference type="SAM" id="Coils"/>
    </source>
</evidence>
<dbReference type="Pfam" id="PF22673">
    <property type="entry name" value="MCP-like_PDC_1"/>
    <property type="match status" value="1"/>
</dbReference>
<dbReference type="OrthoDB" id="9814362at2"/>
<keyword evidence="2" id="KW-0997">Cell inner membrane</keyword>
<dbReference type="AlphaFoldDB" id="D5RHS4"/>
<evidence type="ECO:0000256" key="8">
    <source>
        <dbReference type="SAM" id="Phobius"/>
    </source>
</evidence>
<gene>
    <name evidence="12" type="primary">ppx8</name>
    <name evidence="12" type="ORF">HMPREF0731_0634</name>
</gene>
<dbReference type="PANTHER" id="PTHR32089">
    <property type="entry name" value="METHYL-ACCEPTING CHEMOTAXIS PROTEIN MCPB"/>
    <property type="match status" value="1"/>
</dbReference>
<keyword evidence="2" id="KW-1003">Cell membrane</keyword>
<dbReference type="SMART" id="SM00283">
    <property type="entry name" value="MA"/>
    <property type="match status" value="1"/>
</dbReference>
<comment type="similarity">
    <text evidence="4">Belongs to the methyl-accepting chemotaxis (MCP) protein family.</text>
</comment>
<evidence type="ECO:0000313" key="13">
    <source>
        <dbReference type="Proteomes" id="UP000005324"/>
    </source>
</evidence>
<dbReference type="InterPro" id="IPR004089">
    <property type="entry name" value="MCPsignal_dom"/>
</dbReference>
<dbReference type="PROSITE" id="PS50885">
    <property type="entry name" value="HAMP"/>
    <property type="match status" value="1"/>
</dbReference>
<keyword evidence="13" id="KW-1185">Reference proteome</keyword>
<protein>
    <submittedName>
        <fullName evidence="12">Methyl-accepting chemotaxis protein signaling domain protein</fullName>
        <ecNumber evidence="12">3.6.1.11</ecNumber>
    </submittedName>
</protein>
<keyword evidence="8" id="KW-1133">Transmembrane helix</keyword>
<evidence type="ECO:0000256" key="5">
    <source>
        <dbReference type="PROSITE-ProRule" id="PRU00284"/>
    </source>
</evidence>
<keyword evidence="8" id="KW-0812">Transmembrane</keyword>